<evidence type="ECO:0000256" key="5">
    <source>
        <dbReference type="PROSITE-ProRule" id="PRU00235"/>
    </source>
</evidence>
<accession>A0A8C2DUH7</accession>
<keyword evidence="1" id="KW-0808">Transferase</keyword>
<dbReference type="InterPro" id="IPR000408">
    <property type="entry name" value="Reg_chr_condens"/>
</dbReference>
<dbReference type="Pfam" id="PF00632">
    <property type="entry name" value="HECT"/>
    <property type="match status" value="1"/>
</dbReference>
<dbReference type="Gene3D" id="3.30.2410.10">
    <property type="entry name" value="Hect, E3 ligase catalytic domain"/>
    <property type="match status" value="1"/>
</dbReference>
<feature type="repeat" description="RCC1" evidence="5">
    <location>
        <begin position="155"/>
        <end position="207"/>
    </location>
</feature>
<dbReference type="GO" id="GO:0004842">
    <property type="term" value="F:ubiquitin-protein transferase activity"/>
    <property type="evidence" value="ECO:0007669"/>
    <property type="project" value="InterPro"/>
</dbReference>
<dbReference type="SUPFAM" id="SSF56204">
    <property type="entry name" value="Hect, E3 ligase catalytic domain"/>
    <property type="match status" value="1"/>
</dbReference>
<evidence type="ECO:0000256" key="1">
    <source>
        <dbReference type="ARBA" id="ARBA00022679"/>
    </source>
</evidence>
<dbReference type="Proteomes" id="UP000694701">
    <property type="component" value="Unplaced"/>
</dbReference>
<feature type="repeat" description="RCC1" evidence="5">
    <location>
        <begin position="1"/>
        <end position="51"/>
    </location>
</feature>
<dbReference type="PROSITE" id="PS50012">
    <property type="entry name" value="RCC1_3"/>
    <property type="match status" value="7"/>
</dbReference>
<feature type="repeat" description="RCC1" evidence="5">
    <location>
        <begin position="260"/>
        <end position="311"/>
    </location>
</feature>
<name>A0A8C2DUH7_CYPCA</name>
<evidence type="ECO:0000256" key="3">
    <source>
        <dbReference type="ARBA" id="ARBA00022786"/>
    </source>
</evidence>
<dbReference type="Gene3D" id="3.90.1750.10">
    <property type="entry name" value="Hect, E3 ligase catalytic domains"/>
    <property type="match status" value="1"/>
</dbReference>
<dbReference type="SMART" id="SM00119">
    <property type="entry name" value="HECTc"/>
    <property type="match status" value="1"/>
</dbReference>
<feature type="repeat" description="RCC1" evidence="5">
    <location>
        <begin position="208"/>
        <end position="259"/>
    </location>
</feature>
<dbReference type="Gene3D" id="2.130.10.30">
    <property type="entry name" value="Regulator of chromosome condensation 1/beta-lactamase-inhibitor protein II"/>
    <property type="match status" value="2"/>
</dbReference>
<dbReference type="InterPro" id="IPR058923">
    <property type="entry name" value="RCC1-like_dom"/>
</dbReference>
<reference evidence="7" key="1">
    <citation type="submission" date="2025-08" db="UniProtKB">
        <authorList>
            <consortium name="Ensembl"/>
        </authorList>
    </citation>
    <scope>IDENTIFICATION</scope>
</reference>
<dbReference type="PRINTS" id="PR00633">
    <property type="entry name" value="RCCNDNSATION"/>
</dbReference>
<dbReference type="InterPro" id="IPR009091">
    <property type="entry name" value="RCC1/BLIP-II"/>
</dbReference>
<dbReference type="CDD" id="cd00078">
    <property type="entry name" value="HECTc"/>
    <property type="match status" value="1"/>
</dbReference>
<protein>
    <recommendedName>
        <fullName evidence="6">HECT domain-containing protein</fullName>
    </recommendedName>
</protein>
<dbReference type="AlphaFoldDB" id="A0A8C2DUH7"/>
<keyword evidence="3 4" id="KW-0833">Ubl conjugation pathway</keyword>
<dbReference type="GO" id="GO:0005737">
    <property type="term" value="C:cytoplasm"/>
    <property type="evidence" value="ECO:0007669"/>
    <property type="project" value="TreeGrafter"/>
</dbReference>
<feature type="repeat" description="RCC1" evidence="5">
    <location>
        <begin position="52"/>
        <end position="101"/>
    </location>
</feature>
<evidence type="ECO:0000256" key="2">
    <source>
        <dbReference type="ARBA" id="ARBA00022737"/>
    </source>
</evidence>
<dbReference type="SUPFAM" id="SSF50985">
    <property type="entry name" value="RCC1/BLIP-II"/>
    <property type="match status" value="1"/>
</dbReference>
<dbReference type="PROSITE" id="PS50237">
    <property type="entry name" value="HECT"/>
    <property type="match status" value="1"/>
</dbReference>
<feature type="repeat" description="RCC1" evidence="5">
    <location>
        <begin position="102"/>
        <end position="154"/>
    </location>
</feature>
<feature type="repeat" description="RCC1" evidence="5">
    <location>
        <begin position="313"/>
        <end position="359"/>
    </location>
</feature>
<feature type="domain" description="HECT" evidence="6">
    <location>
        <begin position="693"/>
        <end position="1013"/>
    </location>
</feature>
<dbReference type="Gene3D" id="3.30.2160.10">
    <property type="entry name" value="Hect, E3 ligase catalytic domain"/>
    <property type="match status" value="1"/>
</dbReference>
<feature type="active site" description="Glycyl thioester intermediate" evidence="4">
    <location>
        <position position="981"/>
    </location>
</feature>
<evidence type="ECO:0000259" key="6">
    <source>
        <dbReference type="PROSITE" id="PS50237"/>
    </source>
</evidence>
<dbReference type="PANTHER" id="PTHR45622:SF18">
    <property type="entry name" value="E3 UBIQUITIN-PROTEIN LIGASE HERC3-RELATED"/>
    <property type="match status" value="1"/>
</dbReference>
<dbReference type="PROSITE" id="PS00626">
    <property type="entry name" value="RCC1_2"/>
    <property type="match status" value="3"/>
</dbReference>
<evidence type="ECO:0000313" key="7">
    <source>
        <dbReference type="Ensembl" id="ENSCCRP00020031788.1"/>
    </source>
</evidence>
<proteinExistence type="predicted"/>
<evidence type="ECO:0000313" key="8">
    <source>
        <dbReference type="Proteomes" id="UP000694701"/>
    </source>
</evidence>
<dbReference type="InterPro" id="IPR051709">
    <property type="entry name" value="Ub-ligase/GTPase-reg"/>
</dbReference>
<dbReference type="FunFam" id="3.30.2410.10:FF:000003">
    <property type="entry name" value="probable E3 ubiquitin-protein ligase HERC4 isoform X1"/>
    <property type="match status" value="1"/>
</dbReference>
<organism evidence="7 8">
    <name type="scientific">Cyprinus carpio</name>
    <name type="common">Common carp</name>
    <dbReference type="NCBI Taxonomy" id="7962"/>
    <lineage>
        <taxon>Eukaryota</taxon>
        <taxon>Metazoa</taxon>
        <taxon>Chordata</taxon>
        <taxon>Craniata</taxon>
        <taxon>Vertebrata</taxon>
        <taxon>Euteleostomi</taxon>
        <taxon>Actinopterygii</taxon>
        <taxon>Neopterygii</taxon>
        <taxon>Teleostei</taxon>
        <taxon>Ostariophysi</taxon>
        <taxon>Cypriniformes</taxon>
        <taxon>Cyprinidae</taxon>
        <taxon>Cyprininae</taxon>
        <taxon>Cyprinus</taxon>
    </lineage>
</organism>
<evidence type="ECO:0000256" key="4">
    <source>
        <dbReference type="PROSITE-ProRule" id="PRU00104"/>
    </source>
</evidence>
<dbReference type="Pfam" id="PF25390">
    <property type="entry name" value="WD40_RLD"/>
    <property type="match status" value="1"/>
</dbReference>
<dbReference type="InterPro" id="IPR000569">
    <property type="entry name" value="HECT_dom"/>
</dbReference>
<sequence>MLCWGSSASGQLGIGVSEASVFEPRSCCMFDGRGLKEVACGSQHSLFLLHDGSVYASGSNSCGQLGHDKGGWRPELVGALDAQKIAGVSCGQAHSLAVNEQGQVFAWGAGEGGQLGLGTAEEAVRVPRLIKKLCEHRISQVMCGNQHCIALSKDGQLFVWGENSSGQLGLGKGEPSTLSPQPLKSLCGIPLAQISTGGDHSFALSLSGAVFGWGKNSAGQLGLNDEQDRAVPCHIKFLRSQKVVYISCGEEHTAALTKEGGLFTFGNGSRGQLGHDSTRNEPLPRRVMELMGTEVSQIACGRHHTLAFVPSTGLVYAFGCNTQGQLGTGLRGNAKSPLPVGNIQPLCIGNTHTSMFTRSNGLNKVYNKPNGASCPEDFRIMNTTKSIALINSESLDSWRMKLHDNSDSSITNIWILISTCCFHSDDGHFKTNPKVPGIDFNAVRLLFETLMKPAFARLLEQVCATKSFESLLIPQLTCSPPDVEAMRIYLILSECPALQDSKNYISLTIPLAMAILRLDANPSKVLDNWWSLMDCEVFSRLVEMYKSIVVFLLTGGKALLMPVFLESYTSAALRLLEKLHKVQRKSTKQAELLFFIWFCRQACVIQFALLNDKPNGSVTLCAYPFILNAQAKTTVLQTDAELQMQMAVSGANLHNVFMLLTMEPLLARNPFLVLHVRRNHLVSDALRELTVYNDVDLKKPLKVIFDGEEAVDAGGVTKEFFLLLLKELMDPIYGMFTQYSESNLLWFSDKCFVEHNWFHLIGIICGLAIYNSTVVDLHFPLVLYKKLLKVLPTLDDLKELSPTEGRSLQQLLEYEGDVEETFCLNFAVSCHVKSGAFHFNVSFLCLSLRKEFVQAYLQYVFSDAVQEQYSAFSSGFLKVCGGEILSLFQPSELMAMVVGNNNYNWEEMEKNASYKGEFSASHPTVKMFWEVFHEFPLEKKKQFLLFLTGSDRIPIHGMASLRIVIQSTAAEEHYLPVAHTCYNMLDIPCYQTKETLRHRLTQAVEQYEGFSLV</sequence>
<dbReference type="InterPro" id="IPR035983">
    <property type="entry name" value="Hect_E3_ubiquitin_ligase"/>
</dbReference>
<dbReference type="Ensembl" id="ENSCCRT00020034771.1">
    <property type="protein sequence ID" value="ENSCCRP00020031788.1"/>
    <property type="gene ID" value="ENSCCRG00020014279.1"/>
</dbReference>
<dbReference type="PANTHER" id="PTHR45622">
    <property type="entry name" value="UBIQUITIN-PROTEIN LIGASE E3A-RELATED"/>
    <property type="match status" value="1"/>
</dbReference>
<keyword evidence="2" id="KW-0677">Repeat</keyword>